<evidence type="ECO:0000256" key="4">
    <source>
        <dbReference type="ARBA" id="ARBA00022496"/>
    </source>
</evidence>
<evidence type="ECO:0000259" key="15">
    <source>
        <dbReference type="Pfam" id="PF00593"/>
    </source>
</evidence>
<feature type="domain" description="TonB-dependent receptor plug" evidence="16">
    <location>
        <begin position="45"/>
        <end position="156"/>
    </location>
</feature>
<keyword evidence="6 14" id="KW-0732">Signal</keyword>
<evidence type="ECO:0000256" key="7">
    <source>
        <dbReference type="ARBA" id="ARBA00023004"/>
    </source>
</evidence>
<keyword evidence="10 12" id="KW-0472">Membrane</keyword>
<dbReference type="InterPro" id="IPR037066">
    <property type="entry name" value="Plug_dom_sf"/>
</dbReference>
<dbReference type="Pfam" id="PF07715">
    <property type="entry name" value="Plug"/>
    <property type="match status" value="1"/>
</dbReference>
<dbReference type="Proteomes" id="UP000236735">
    <property type="component" value="Unassembled WGS sequence"/>
</dbReference>
<evidence type="ECO:0000256" key="6">
    <source>
        <dbReference type="ARBA" id="ARBA00022729"/>
    </source>
</evidence>
<dbReference type="AlphaFoldDB" id="A0A1H5STE6"/>
<protein>
    <submittedName>
        <fullName evidence="17">Iron complex outermembrane recepter protein</fullName>
    </submittedName>
</protein>
<keyword evidence="11 12" id="KW-0998">Cell outer membrane</keyword>
<keyword evidence="2 12" id="KW-0813">Transport</keyword>
<evidence type="ECO:0000256" key="10">
    <source>
        <dbReference type="ARBA" id="ARBA00023136"/>
    </source>
</evidence>
<evidence type="ECO:0000256" key="14">
    <source>
        <dbReference type="SAM" id="SignalP"/>
    </source>
</evidence>
<evidence type="ECO:0000256" key="9">
    <source>
        <dbReference type="ARBA" id="ARBA00023077"/>
    </source>
</evidence>
<keyword evidence="7" id="KW-0408">Iron</keyword>
<dbReference type="PANTHER" id="PTHR32552">
    <property type="entry name" value="FERRICHROME IRON RECEPTOR-RELATED"/>
    <property type="match status" value="1"/>
</dbReference>
<proteinExistence type="inferred from homology"/>
<feature type="signal peptide" evidence="14">
    <location>
        <begin position="1"/>
        <end position="19"/>
    </location>
</feature>
<dbReference type="GO" id="GO:0015344">
    <property type="term" value="F:siderophore uptake transmembrane transporter activity"/>
    <property type="evidence" value="ECO:0007669"/>
    <property type="project" value="TreeGrafter"/>
</dbReference>
<dbReference type="InterPro" id="IPR012910">
    <property type="entry name" value="Plug_dom"/>
</dbReference>
<reference evidence="17 18" key="1">
    <citation type="submission" date="2016-10" db="EMBL/GenBank/DDBJ databases">
        <authorList>
            <person name="de Groot N.N."/>
        </authorList>
    </citation>
    <scope>NUCLEOTIDE SEQUENCE [LARGE SCALE GENOMIC DNA]</scope>
    <source>
        <strain evidence="17 18">AR32</strain>
    </source>
</reference>
<feature type="domain" description="TonB-dependent receptor-like beta-barrel" evidence="15">
    <location>
        <begin position="313"/>
        <end position="768"/>
    </location>
</feature>
<keyword evidence="3 12" id="KW-1134">Transmembrane beta strand</keyword>
<keyword evidence="8" id="KW-0406">Ion transport</keyword>
<comment type="similarity">
    <text evidence="12 13">Belongs to the TonB-dependent receptor family.</text>
</comment>
<evidence type="ECO:0000313" key="18">
    <source>
        <dbReference type="Proteomes" id="UP000236735"/>
    </source>
</evidence>
<dbReference type="PANTHER" id="PTHR32552:SF68">
    <property type="entry name" value="FERRICHROME OUTER MEMBRANE TRANSPORTER_PHAGE RECEPTOR"/>
    <property type="match status" value="1"/>
</dbReference>
<evidence type="ECO:0000313" key="17">
    <source>
        <dbReference type="EMBL" id="SEF53836.1"/>
    </source>
</evidence>
<dbReference type="InterPro" id="IPR000531">
    <property type="entry name" value="Beta-barrel_TonB"/>
</dbReference>
<evidence type="ECO:0000256" key="1">
    <source>
        <dbReference type="ARBA" id="ARBA00004571"/>
    </source>
</evidence>
<accession>A0A1H5STE6</accession>
<dbReference type="RefSeq" id="WP_103915181.1">
    <property type="nucleotide sequence ID" value="NZ_FNUV01000002.1"/>
</dbReference>
<evidence type="ECO:0000256" key="2">
    <source>
        <dbReference type="ARBA" id="ARBA00022448"/>
    </source>
</evidence>
<dbReference type="PROSITE" id="PS52016">
    <property type="entry name" value="TONB_DEPENDENT_REC_3"/>
    <property type="match status" value="1"/>
</dbReference>
<comment type="subcellular location">
    <subcellularLocation>
        <location evidence="1 12">Cell outer membrane</location>
        <topology evidence="1 12">Multi-pass membrane protein</topology>
    </subcellularLocation>
</comment>
<dbReference type="InterPro" id="IPR036942">
    <property type="entry name" value="Beta-barrel_TonB_sf"/>
</dbReference>
<keyword evidence="9 13" id="KW-0798">TonB box</keyword>
<evidence type="ECO:0000256" key="13">
    <source>
        <dbReference type="RuleBase" id="RU003357"/>
    </source>
</evidence>
<evidence type="ECO:0000256" key="8">
    <source>
        <dbReference type="ARBA" id="ARBA00023065"/>
    </source>
</evidence>
<keyword evidence="5 12" id="KW-0812">Transmembrane</keyword>
<feature type="chain" id="PRO_5009284310" evidence="14">
    <location>
        <begin position="20"/>
        <end position="828"/>
    </location>
</feature>
<evidence type="ECO:0000256" key="5">
    <source>
        <dbReference type="ARBA" id="ARBA00022692"/>
    </source>
</evidence>
<dbReference type="SUPFAM" id="SSF56935">
    <property type="entry name" value="Porins"/>
    <property type="match status" value="1"/>
</dbReference>
<keyword evidence="4" id="KW-0410">Iron transport</keyword>
<evidence type="ECO:0000256" key="3">
    <source>
        <dbReference type="ARBA" id="ARBA00022452"/>
    </source>
</evidence>
<dbReference type="EMBL" id="FNUV01000002">
    <property type="protein sequence ID" value="SEF53836.1"/>
    <property type="molecule type" value="Genomic_DNA"/>
</dbReference>
<dbReference type="InterPro" id="IPR039426">
    <property type="entry name" value="TonB-dep_rcpt-like"/>
</dbReference>
<dbReference type="Gene3D" id="2.40.170.20">
    <property type="entry name" value="TonB-dependent receptor, beta-barrel domain"/>
    <property type="match status" value="1"/>
</dbReference>
<evidence type="ECO:0000259" key="16">
    <source>
        <dbReference type="Pfam" id="PF07715"/>
    </source>
</evidence>
<dbReference type="Gene3D" id="2.170.130.10">
    <property type="entry name" value="TonB-dependent receptor, plug domain"/>
    <property type="match status" value="1"/>
</dbReference>
<gene>
    <name evidence="17" type="ORF">SAMN05216354_0685</name>
</gene>
<sequence>MKRLVFSVTALMCVIGVNAQNRSALYDSTQVEQLQEVVVKGVRAQKNAPFAVVNIKKQQLNEFSKSGKELPMLFSQTPGVVAWSENGLGTGTTYMRIRGAGDSRINVTLDGVPLNSPEDQCVFWANMNSYGSLLGSVQIQRGVGTSTNGDGAFGGTVALASATPLQEPSLEVSASYGSFNTYNLGGKFSTGMLWNHLIFDGAYHETHTDGFIHGTSGRSGSYYGGLTWLGNNFQIRYKNIGNFERTGQAWNGITAGNDDYSLMDGCYDDGTWSYNSKTGIKDYQDMWNVGLGKYNSLYEKLVTGEDGLFVKDANGNYQVERYKMADGTYWDKTTDNFWQSHNILSAAWTISDHWSSTASLHYTHGYGYYKEFRPQNKIKKLGLPNADFNDEDITKVKRTDWIRKKGLKQDTYGLVWNMNYKDEEWDVIGGVSLQNFDGNHFGYVTYLSDETLRSRLLNNGDYQYYDSDAHKFDGNVFLKAAYHITEQWDVFADMQYRHVSYKTDGCNDKFAYNEKTYLYEKHILDIDKKYDFFNPKAGFSWQLDGHRVYGSVALSHREPERNNFTDNYIYPAPKAEQLLDYELGYTYNGDIWRVGVNGYYMDYTDQFVQTGQTTDIGEKLTTNIKDSYRMGVELQAGIDPTSWLTIEGNAALSKNKIKDFDEFVEDWDDWDYKDDVAGRQAAMEKYHIDGNGDGFRQFHYDNSTLAFSPSMILNGFVRLHYNGWQAVWHTNFVSRQYLDNTENTERSLPCYSVSNASISYTLKPKKAVKEAVFGLNFGNIFNRRYAASGWVYSAIAESYAHANDNRYYQLGFVPMAGFTMAANMTLRF</sequence>
<name>A0A1H5STE6_XYLRU</name>
<evidence type="ECO:0000256" key="12">
    <source>
        <dbReference type="PROSITE-ProRule" id="PRU01360"/>
    </source>
</evidence>
<organism evidence="17 18">
    <name type="scientific">Xylanibacter ruminicola</name>
    <name type="common">Prevotella ruminicola</name>
    <dbReference type="NCBI Taxonomy" id="839"/>
    <lineage>
        <taxon>Bacteria</taxon>
        <taxon>Pseudomonadati</taxon>
        <taxon>Bacteroidota</taxon>
        <taxon>Bacteroidia</taxon>
        <taxon>Bacteroidales</taxon>
        <taxon>Prevotellaceae</taxon>
        <taxon>Xylanibacter</taxon>
    </lineage>
</organism>
<dbReference type="GO" id="GO:0009279">
    <property type="term" value="C:cell outer membrane"/>
    <property type="evidence" value="ECO:0007669"/>
    <property type="project" value="UniProtKB-SubCell"/>
</dbReference>
<dbReference type="Pfam" id="PF00593">
    <property type="entry name" value="TonB_dep_Rec_b-barrel"/>
    <property type="match status" value="1"/>
</dbReference>
<evidence type="ECO:0000256" key="11">
    <source>
        <dbReference type="ARBA" id="ARBA00023237"/>
    </source>
</evidence>